<feature type="transmembrane region" description="Helical" evidence="2">
    <location>
        <begin position="18"/>
        <end position="38"/>
    </location>
</feature>
<keyword evidence="2" id="KW-0812">Transmembrane</keyword>
<proteinExistence type="predicted"/>
<name>A0A5B8M9Z4_9MICO</name>
<dbReference type="OrthoDB" id="5083100at2"/>
<dbReference type="Proteomes" id="UP000320216">
    <property type="component" value="Chromosome"/>
</dbReference>
<keyword evidence="2" id="KW-0472">Membrane</keyword>
<feature type="region of interest" description="Disordered" evidence="1">
    <location>
        <begin position="200"/>
        <end position="251"/>
    </location>
</feature>
<evidence type="ECO:0000313" key="3">
    <source>
        <dbReference type="EMBL" id="QDZ16475.1"/>
    </source>
</evidence>
<evidence type="ECO:0000256" key="1">
    <source>
        <dbReference type="SAM" id="MobiDB-lite"/>
    </source>
</evidence>
<dbReference type="RefSeq" id="WP_146322479.1">
    <property type="nucleotide sequence ID" value="NZ_CP042305.1"/>
</dbReference>
<dbReference type="EMBL" id="CP042305">
    <property type="protein sequence ID" value="QDZ16475.1"/>
    <property type="molecule type" value="Genomic_DNA"/>
</dbReference>
<organism evidence="3 4">
    <name type="scientific">Humibacter ginsenosidimutans</name>
    <dbReference type="NCBI Taxonomy" id="2599293"/>
    <lineage>
        <taxon>Bacteria</taxon>
        <taxon>Bacillati</taxon>
        <taxon>Actinomycetota</taxon>
        <taxon>Actinomycetes</taxon>
        <taxon>Micrococcales</taxon>
        <taxon>Microbacteriaceae</taxon>
        <taxon>Humibacter</taxon>
    </lineage>
</organism>
<accession>A0A5B8M9Z4</accession>
<dbReference type="AlphaFoldDB" id="A0A5B8M9Z4"/>
<evidence type="ECO:0008006" key="5">
    <source>
        <dbReference type="Google" id="ProtNLM"/>
    </source>
</evidence>
<dbReference type="KEGG" id="huw:FPZ11_18520"/>
<gene>
    <name evidence="3" type="ORF">FPZ11_18520</name>
</gene>
<evidence type="ECO:0000256" key="2">
    <source>
        <dbReference type="SAM" id="Phobius"/>
    </source>
</evidence>
<sequence>MASAPDAKARRLWIDPRFVIGIVLIAASVTGVCLLLAAQNRTVEVYVARDTLVLGDHVTADDLAVAKVRVPASDRYLAVGRMPGSAVVLRTVSKGELVPVSAVGDTAREGLTSVVVTASGPLAASITTGSVVDVWAARSASDKDYEPPVVLAADATVVSVVKDDSLVTDRGSVSVEVRVRSSRVASVLQAIADGRALSVVPAGPDDDAEAADDVSSGESSTASTPAPSGGAGNAPDGVSDRGAGNGAGGTK</sequence>
<protein>
    <recommendedName>
        <fullName evidence="5">SAF domain-containing protein</fullName>
    </recommendedName>
</protein>
<reference evidence="3 4" key="1">
    <citation type="submission" date="2019-07" db="EMBL/GenBank/DDBJ databases">
        <title>Full genome sequence of Humibacter sp. WJ7-1.</title>
        <authorList>
            <person name="Im W.-T."/>
        </authorList>
    </citation>
    <scope>NUCLEOTIDE SEQUENCE [LARGE SCALE GENOMIC DNA]</scope>
    <source>
        <strain evidence="3 4">WJ7-1</strain>
    </source>
</reference>
<evidence type="ECO:0000313" key="4">
    <source>
        <dbReference type="Proteomes" id="UP000320216"/>
    </source>
</evidence>
<keyword evidence="2" id="KW-1133">Transmembrane helix</keyword>
<keyword evidence="4" id="KW-1185">Reference proteome</keyword>